<dbReference type="GO" id="GO:0070291">
    <property type="term" value="P:N-acylethanolamine metabolic process"/>
    <property type="evidence" value="ECO:0007669"/>
    <property type="project" value="TreeGrafter"/>
</dbReference>
<dbReference type="GO" id="GO:0070292">
    <property type="term" value="P:N-acylphosphatidylethanolamine metabolic process"/>
    <property type="evidence" value="ECO:0007669"/>
    <property type="project" value="TreeGrafter"/>
</dbReference>
<dbReference type="AlphaFoldDB" id="A0A2H3BC28"/>
<evidence type="ECO:0000313" key="2">
    <source>
        <dbReference type="Proteomes" id="UP000218334"/>
    </source>
</evidence>
<dbReference type="Gene3D" id="3.60.15.10">
    <property type="entry name" value="Ribonuclease Z/Hydroxyacylglutathione hydrolase-like"/>
    <property type="match status" value="1"/>
</dbReference>
<dbReference type="EMBL" id="KZ293432">
    <property type="protein sequence ID" value="PBK68431.1"/>
    <property type="molecule type" value="Genomic_DNA"/>
</dbReference>
<organism evidence="1 2">
    <name type="scientific">Armillaria solidipes</name>
    <dbReference type="NCBI Taxonomy" id="1076256"/>
    <lineage>
        <taxon>Eukaryota</taxon>
        <taxon>Fungi</taxon>
        <taxon>Dikarya</taxon>
        <taxon>Basidiomycota</taxon>
        <taxon>Agaricomycotina</taxon>
        <taxon>Agaricomycetes</taxon>
        <taxon>Agaricomycetidae</taxon>
        <taxon>Agaricales</taxon>
        <taxon>Marasmiineae</taxon>
        <taxon>Physalacriaceae</taxon>
        <taxon>Armillaria</taxon>
    </lineage>
</organism>
<dbReference type="GO" id="GO:0005737">
    <property type="term" value="C:cytoplasm"/>
    <property type="evidence" value="ECO:0007669"/>
    <property type="project" value="TreeGrafter"/>
</dbReference>
<dbReference type="PANTHER" id="PTHR15032">
    <property type="entry name" value="N-ACYL-PHOSPHATIDYLETHANOLAMINE-HYDROLYZING PHOSPHOLIPASE D"/>
    <property type="match status" value="1"/>
</dbReference>
<dbReference type="GO" id="GO:0070290">
    <property type="term" value="F:N-acylphosphatidylethanolamine-specific phospholipase D activity"/>
    <property type="evidence" value="ECO:0007669"/>
    <property type="project" value="TreeGrafter"/>
</dbReference>
<dbReference type="Proteomes" id="UP000218334">
    <property type="component" value="Unassembled WGS sequence"/>
</dbReference>
<accession>A0A2H3BC28</accession>
<proteinExistence type="predicted"/>
<name>A0A2H3BC28_9AGAR</name>
<reference evidence="2" key="1">
    <citation type="journal article" date="2017" name="Nat. Ecol. Evol.">
        <title>Genome expansion and lineage-specific genetic innovations in the forest pathogenic fungi Armillaria.</title>
        <authorList>
            <person name="Sipos G."/>
            <person name="Prasanna A.N."/>
            <person name="Walter M.C."/>
            <person name="O'Connor E."/>
            <person name="Balint B."/>
            <person name="Krizsan K."/>
            <person name="Kiss B."/>
            <person name="Hess J."/>
            <person name="Varga T."/>
            <person name="Slot J."/>
            <person name="Riley R."/>
            <person name="Boka B."/>
            <person name="Rigling D."/>
            <person name="Barry K."/>
            <person name="Lee J."/>
            <person name="Mihaltcheva S."/>
            <person name="LaButti K."/>
            <person name="Lipzen A."/>
            <person name="Waldron R."/>
            <person name="Moloney N.M."/>
            <person name="Sperisen C."/>
            <person name="Kredics L."/>
            <person name="Vagvoelgyi C."/>
            <person name="Patrignani A."/>
            <person name="Fitzpatrick D."/>
            <person name="Nagy I."/>
            <person name="Doyle S."/>
            <person name="Anderson J.B."/>
            <person name="Grigoriev I.V."/>
            <person name="Gueldener U."/>
            <person name="Muensterkoetter M."/>
            <person name="Nagy L.G."/>
        </authorList>
    </citation>
    <scope>NUCLEOTIDE SEQUENCE [LARGE SCALE GENOMIC DNA]</scope>
    <source>
        <strain evidence="2">28-4</strain>
    </source>
</reference>
<evidence type="ECO:0000313" key="1">
    <source>
        <dbReference type="EMBL" id="PBK68431.1"/>
    </source>
</evidence>
<protein>
    <submittedName>
        <fullName evidence="1">Uncharacterized protein</fullName>
    </submittedName>
</protein>
<gene>
    <name evidence="1" type="ORF">ARMSODRAFT_975837</name>
</gene>
<sequence length="303" mass="34213">MADPYYFGTSSDGSTSTAMLSAAAIRHPCPRRGKGKEDYLPQWNSDKTLLQNPWTSWKVNRRMDALSASSLTQRRNYWHDERKYRYAHQALLKVGTSDVPVKTGTWGTEEGCNNELKATWLHHAYFLVELPLIAPPGRDLELHIFAPLGNDKHFESIGIPKGHAHTLDWSDGGRMEIPGTSFKLTCTPAQHFSGGRLLDQGKTLYYRCVKDEENERGRPDSLRVIKDIRAKKAVAAHWGYESWWIRKLEFTSNKTQGIEPQPVTAALAVTLSYGGTVFVLDPFPSDTADARGEDEKQTMQLYN</sequence>
<dbReference type="PANTHER" id="PTHR15032:SF4">
    <property type="entry name" value="N-ACYL-PHOSPHATIDYLETHANOLAMINE-HYDROLYZING PHOSPHOLIPASE D"/>
    <property type="match status" value="1"/>
</dbReference>
<dbReference type="InterPro" id="IPR036866">
    <property type="entry name" value="RibonucZ/Hydroxyglut_hydro"/>
</dbReference>
<keyword evidence="2" id="KW-1185">Reference proteome</keyword>